<proteinExistence type="predicted"/>
<gene>
    <name evidence="2" type="ORF">METZ01_LOCUS141887</name>
</gene>
<feature type="region of interest" description="Disordered" evidence="1">
    <location>
        <begin position="1"/>
        <end position="46"/>
    </location>
</feature>
<feature type="non-terminal residue" evidence="2">
    <location>
        <position position="1"/>
    </location>
</feature>
<name>A0A381ZJW1_9ZZZZ</name>
<evidence type="ECO:0000313" key="2">
    <source>
        <dbReference type="EMBL" id="SVA89033.1"/>
    </source>
</evidence>
<dbReference type="EMBL" id="UINC01021457">
    <property type="protein sequence ID" value="SVA89033.1"/>
    <property type="molecule type" value="Genomic_DNA"/>
</dbReference>
<protein>
    <submittedName>
        <fullName evidence="2">Uncharacterized protein</fullName>
    </submittedName>
</protein>
<feature type="non-terminal residue" evidence="2">
    <location>
        <position position="46"/>
    </location>
</feature>
<organism evidence="2">
    <name type="scientific">marine metagenome</name>
    <dbReference type="NCBI Taxonomy" id="408172"/>
    <lineage>
        <taxon>unclassified sequences</taxon>
        <taxon>metagenomes</taxon>
        <taxon>ecological metagenomes</taxon>
    </lineage>
</organism>
<sequence>VCQLPSTGPAAPPSPFRSTPRGPASTPWTTGACQAVPRARVPNVPF</sequence>
<accession>A0A381ZJW1</accession>
<reference evidence="2" key="1">
    <citation type="submission" date="2018-05" db="EMBL/GenBank/DDBJ databases">
        <authorList>
            <person name="Lanie J.A."/>
            <person name="Ng W.-L."/>
            <person name="Kazmierczak K.M."/>
            <person name="Andrzejewski T.M."/>
            <person name="Davidsen T.M."/>
            <person name="Wayne K.J."/>
            <person name="Tettelin H."/>
            <person name="Glass J.I."/>
            <person name="Rusch D."/>
            <person name="Podicherti R."/>
            <person name="Tsui H.-C.T."/>
            <person name="Winkler M.E."/>
        </authorList>
    </citation>
    <scope>NUCLEOTIDE SEQUENCE</scope>
</reference>
<evidence type="ECO:0000256" key="1">
    <source>
        <dbReference type="SAM" id="MobiDB-lite"/>
    </source>
</evidence>
<dbReference type="AlphaFoldDB" id="A0A381ZJW1"/>